<feature type="domain" description="Fido" evidence="1">
    <location>
        <begin position="111"/>
        <end position="199"/>
    </location>
</feature>
<evidence type="ECO:0000313" key="3">
    <source>
        <dbReference type="Proteomes" id="UP001501319"/>
    </source>
</evidence>
<dbReference type="PANTHER" id="PTHR13504">
    <property type="entry name" value="FIDO DOMAIN-CONTAINING PROTEIN DDB_G0283145"/>
    <property type="match status" value="1"/>
</dbReference>
<accession>A0ABP4QZR8</accession>
<keyword evidence="3" id="KW-1185">Reference proteome</keyword>
<dbReference type="EMBL" id="BAAANE010000003">
    <property type="protein sequence ID" value="GAA1626170.1"/>
    <property type="molecule type" value="Genomic_DNA"/>
</dbReference>
<dbReference type="InterPro" id="IPR036597">
    <property type="entry name" value="Fido-like_dom_sf"/>
</dbReference>
<sequence length="199" mass="22184">MEELRARLRAARYNLRAAIEQARRIGLVREMDRAHGYSSVFESNSIEFEGPDLAGTVEAIESDTGQKVLRDLNVHLLPEVLRRDERAFAAIGLETARVLALRYIGGGMRGLSHSDVRSLHSVVMSGSWFAGQYRSFDARISGADHVPFPTYEIAFAMSELADWSQQTVDDDFAVLRAAIGHAWFTHVHPFQGGNGRWPG</sequence>
<evidence type="ECO:0000259" key="1">
    <source>
        <dbReference type="PROSITE" id="PS51459"/>
    </source>
</evidence>
<dbReference type="PROSITE" id="PS51459">
    <property type="entry name" value="FIDO"/>
    <property type="match status" value="1"/>
</dbReference>
<organism evidence="2 3">
    <name type="scientific">Kribbella alba</name>
    <dbReference type="NCBI Taxonomy" id="190197"/>
    <lineage>
        <taxon>Bacteria</taxon>
        <taxon>Bacillati</taxon>
        <taxon>Actinomycetota</taxon>
        <taxon>Actinomycetes</taxon>
        <taxon>Propionibacteriales</taxon>
        <taxon>Kribbellaceae</taxon>
        <taxon>Kribbella</taxon>
    </lineage>
</organism>
<name>A0ABP4QZR8_9ACTN</name>
<gene>
    <name evidence="2" type="ORF">GCM10009744_12530</name>
</gene>
<dbReference type="InterPro" id="IPR040198">
    <property type="entry name" value="Fido_containing"/>
</dbReference>
<dbReference type="Pfam" id="PF02661">
    <property type="entry name" value="Fic"/>
    <property type="match status" value="1"/>
</dbReference>
<dbReference type="InterPro" id="IPR003812">
    <property type="entry name" value="Fido"/>
</dbReference>
<dbReference type="Proteomes" id="UP001501319">
    <property type="component" value="Unassembled WGS sequence"/>
</dbReference>
<dbReference type="SUPFAM" id="SSF140931">
    <property type="entry name" value="Fic-like"/>
    <property type="match status" value="1"/>
</dbReference>
<evidence type="ECO:0000313" key="2">
    <source>
        <dbReference type="EMBL" id="GAA1626170.1"/>
    </source>
</evidence>
<comment type="caution">
    <text evidence="2">The sequence shown here is derived from an EMBL/GenBank/DDBJ whole genome shotgun (WGS) entry which is preliminary data.</text>
</comment>
<dbReference type="PANTHER" id="PTHR13504:SF38">
    <property type="entry name" value="FIDO DOMAIN-CONTAINING PROTEIN"/>
    <property type="match status" value="1"/>
</dbReference>
<protein>
    <recommendedName>
        <fullName evidence="1">Fido domain-containing protein</fullName>
    </recommendedName>
</protein>
<proteinExistence type="predicted"/>
<reference evidence="3" key="1">
    <citation type="journal article" date="2019" name="Int. J. Syst. Evol. Microbiol.">
        <title>The Global Catalogue of Microorganisms (GCM) 10K type strain sequencing project: providing services to taxonomists for standard genome sequencing and annotation.</title>
        <authorList>
            <consortium name="The Broad Institute Genomics Platform"/>
            <consortium name="The Broad Institute Genome Sequencing Center for Infectious Disease"/>
            <person name="Wu L."/>
            <person name="Ma J."/>
        </authorList>
    </citation>
    <scope>NUCLEOTIDE SEQUENCE [LARGE SCALE GENOMIC DNA]</scope>
    <source>
        <strain evidence="3">JCM 14306</strain>
    </source>
</reference>
<dbReference type="Gene3D" id="1.10.3290.10">
    <property type="entry name" value="Fido-like domain"/>
    <property type="match status" value="1"/>
</dbReference>